<accession>A0ABT5HYI9</accession>
<keyword evidence="1" id="KW-0812">Transmembrane</keyword>
<dbReference type="Proteomes" id="UP001214854">
    <property type="component" value="Unassembled WGS sequence"/>
</dbReference>
<feature type="transmembrane region" description="Helical" evidence="1">
    <location>
        <begin position="174"/>
        <end position="196"/>
    </location>
</feature>
<keyword evidence="1" id="KW-1133">Transmembrane helix</keyword>
<organism evidence="2 3">
    <name type="scientific">Asticcacaulis aquaticus</name>
    <dbReference type="NCBI Taxonomy" id="2984212"/>
    <lineage>
        <taxon>Bacteria</taxon>
        <taxon>Pseudomonadati</taxon>
        <taxon>Pseudomonadota</taxon>
        <taxon>Alphaproteobacteria</taxon>
        <taxon>Caulobacterales</taxon>
        <taxon>Caulobacteraceae</taxon>
        <taxon>Asticcacaulis</taxon>
    </lineage>
</organism>
<evidence type="ECO:0000256" key="1">
    <source>
        <dbReference type="SAM" id="Phobius"/>
    </source>
</evidence>
<dbReference type="EMBL" id="JAQQKX010000021">
    <property type="protein sequence ID" value="MDC7685123.1"/>
    <property type="molecule type" value="Genomic_DNA"/>
</dbReference>
<keyword evidence="3" id="KW-1185">Reference proteome</keyword>
<evidence type="ECO:0000313" key="3">
    <source>
        <dbReference type="Proteomes" id="UP001214854"/>
    </source>
</evidence>
<feature type="transmembrane region" description="Helical" evidence="1">
    <location>
        <begin position="119"/>
        <end position="141"/>
    </location>
</feature>
<feature type="transmembrane region" description="Helical" evidence="1">
    <location>
        <begin position="36"/>
        <end position="54"/>
    </location>
</feature>
<name>A0ABT5HYI9_9CAUL</name>
<protein>
    <recommendedName>
        <fullName evidence="4">DUF3325 domain-containing protein</fullName>
    </recommendedName>
</protein>
<comment type="caution">
    <text evidence="2">The sequence shown here is derived from an EMBL/GenBank/DDBJ whole genome shotgun (WGS) entry which is preliminary data.</text>
</comment>
<dbReference type="RefSeq" id="WP_272749630.1">
    <property type="nucleotide sequence ID" value="NZ_JAQQKX010000021.1"/>
</dbReference>
<feature type="transmembrane region" description="Helical" evidence="1">
    <location>
        <begin position="147"/>
        <end position="167"/>
    </location>
</feature>
<proteinExistence type="predicted"/>
<feature type="transmembrane region" description="Helical" evidence="1">
    <location>
        <begin position="6"/>
        <end position="24"/>
    </location>
</feature>
<sequence length="200" mass="21523">MSLVLTLFAVALILAALAILYLKWRGQGLPAWADRAAVPVAWLALAISAVLWMMAYKPDFGLPVGFLIAMSLALCLIVWRNAKDDPARLKPEKDRRARTMPDVKERFTLRKGGRIAARLLSSLVVSPLMGMAVGLVAWLYMPGHGSTRYAWAVFAFVTASAIGLVIGNSAQRPWRALGFLSLTGAISAAVVGLPLLTGAH</sequence>
<evidence type="ECO:0008006" key="4">
    <source>
        <dbReference type="Google" id="ProtNLM"/>
    </source>
</evidence>
<keyword evidence="1" id="KW-0472">Membrane</keyword>
<evidence type="ECO:0000313" key="2">
    <source>
        <dbReference type="EMBL" id="MDC7685123.1"/>
    </source>
</evidence>
<reference evidence="2 3" key="1">
    <citation type="submission" date="2023-01" db="EMBL/GenBank/DDBJ databases">
        <title>Novel species of the genus Asticcacaulis isolated from rivers.</title>
        <authorList>
            <person name="Lu H."/>
        </authorList>
    </citation>
    <scope>NUCLEOTIDE SEQUENCE [LARGE SCALE GENOMIC DNA]</scope>
    <source>
        <strain evidence="2 3">BYS171W</strain>
    </source>
</reference>
<feature type="transmembrane region" description="Helical" evidence="1">
    <location>
        <begin position="60"/>
        <end position="79"/>
    </location>
</feature>
<gene>
    <name evidence="2" type="ORF">PQU92_17710</name>
</gene>